<protein>
    <submittedName>
        <fullName evidence="1">Uncharacterized protein</fullName>
    </submittedName>
</protein>
<organism evidence="1 2">
    <name type="scientific">Algoriphagus boseongensis</name>
    <dbReference type="NCBI Taxonomy" id="1442587"/>
    <lineage>
        <taxon>Bacteria</taxon>
        <taxon>Pseudomonadati</taxon>
        <taxon>Bacteroidota</taxon>
        <taxon>Cytophagia</taxon>
        <taxon>Cytophagales</taxon>
        <taxon>Cyclobacteriaceae</taxon>
        <taxon>Algoriphagus</taxon>
    </lineage>
</organism>
<evidence type="ECO:0000313" key="2">
    <source>
        <dbReference type="Proteomes" id="UP000294535"/>
    </source>
</evidence>
<dbReference type="EMBL" id="SNYF01000008">
    <property type="protein sequence ID" value="TDQ14961.1"/>
    <property type="molecule type" value="Genomic_DNA"/>
</dbReference>
<dbReference type="AlphaFoldDB" id="A0A4R6T345"/>
<reference evidence="1 2" key="1">
    <citation type="submission" date="2019-03" db="EMBL/GenBank/DDBJ databases">
        <title>Genomic Encyclopedia of Type Strains, Phase III (KMG-III): the genomes of soil and plant-associated and newly described type strains.</title>
        <authorList>
            <person name="Whitman W."/>
        </authorList>
    </citation>
    <scope>NUCLEOTIDE SEQUENCE [LARGE SCALE GENOMIC DNA]</scope>
    <source>
        <strain evidence="1 2">CECT 8446</strain>
    </source>
</reference>
<gene>
    <name evidence="1" type="ORF">DFQ04_2844</name>
</gene>
<keyword evidence="2" id="KW-1185">Reference proteome</keyword>
<accession>A0A4R6T345</accession>
<comment type="caution">
    <text evidence="1">The sequence shown here is derived from an EMBL/GenBank/DDBJ whole genome shotgun (WGS) entry which is preliminary data.</text>
</comment>
<dbReference type="Proteomes" id="UP000294535">
    <property type="component" value="Unassembled WGS sequence"/>
</dbReference>
<name>A0A4R6T345_9BACT</name>
<evidence type="ECO:0000313" key="1">
    <source>
        <dbReference type="EMBL" id="TDQ14961.1"/>
    </source>
</evidence>
<proteinExistence type="predicted"/>
<sequence>MKLTISELNFKTDKSLYTNQISAPFYTDKNKVIFFNKFESSIDTLDFTSKNYLKGDQLEIEGPNSLPEFVIFYPVEQYLVFQGANTLFKSNNKLTEKESIIQKFPGKIQRYFFQPPASEFGNCIKCSENNFYILFSDSDTKKNYQLAKFHTPDSLSFLPFPDESILEKNKLGFKYGSSTLEKGTIPYATETSQGLIISFYHTSEVWILEKSKPFNYKIISGSPYFKSKKDEFPKEPISDFSKFIEVSKIWNNDISFGPIYSIPNSDNFFRLVKGPSSKNKLYDGGIFLEVLNSKLKTAYIEELTKMIPDITCEYFVLPSGIYIKKNSNDEDDLSFYRIILN</sequence>